<evidence type="ECO:0000256" key="7">
    <source>
        <dbReference type="ARBA" id="ARBA00022723"/>
    </source>
</evidence>
<evidence type="ECO:0000259" key="15">
    <source>
        <dbReference type="PROSITE" id="PS51292"/>
    </source>
</evidence>
<evidence type="ECO:0000256" key="10">
    <source>
        <dbReference type="ARBA" id="ARBA00022833"/>
    </source>
</evidence>
<organism evidence="16 17">
    <name type="scientific">Discostella pseudostelligera</name>
    <dbReference type="NCBI Taxonomy" id="259834"/>
    <lineage>
        <taxon>Eukaryota</taxon>
        <taxon>Sar</taxon>
        <taxon>Stramenopiles</taxon>
        <taxon>Ochrophyta</taxon>
        <taxon>Bacillariophyta</taxon>
        <taxon>Coscinodiscophyceae</taxon>
        <taxon>Thalassiosirophycidae</taxon>
        <taxon>Stephanodiscales</taxon>
        <taxon>Stephanodiscaceae</taxon>
        <taxon>Discostella</taxon>
    </lineage>
</organism>
<dbReference type="Gene3D" id="3.30.40.10">
    <property type="entry name" value="Zinc/RING finger domain, C3HC4 (zinc finger)"/>
    <property type="match status" value="1"/>
</dbReference>
<feature type="transmembrane region" description="Helical" evidence="14">
    <location>
        <begin position="438"/>
        <end position="459"/>
    </location>
</feature>
<feature type="transmembrane region" description="Helical" evidence="14">
    <location>
        <begin position="312"/>
        <end position="332"/>
    </location>
</feature>
<keyword evidence="8" id="KW-0863">Zinc-finger</keyword>
<feature type="transmembrane region" description="Helical" evidence="14">
    <location>
        <begin position="504"/>
        <end position="523"/>
    </location>
</feature>
<keyword evidence="9" id="KW-0833">Ubl conjugation pathway</keyword>
<evidence type="ECO:0000256" key="6">
    <source>
        <dbReference type="ARBA" id="ARBA00022692"/>
    </source>
</evidence>
<evidence type="ECO:0000256" key="1">
    <source>
        <dbReference type="ARBA" id="ARBA00000900"/>
    </source>
</evidence>
<feature type="transmembrane region" description="Helical" evidence="14">
    <location>
        <begin position="395"/>
        <end position="418"/>
    </location>
</feature>
<evidence type="ECO:0000256" key="11">
    <source>
        <dbReference type="ARBA" id="ARBA00022989"/>
    </source>
</evidence>
<dbReference type="EC" id="2.3.2.27" evidence="4"/>
<evidence type="ECO:0000256" key="12">
    <source>
        <dbReference type="ARBA" id="ARBA00023136"/>
    </source>
</evidence>
<feature type="transmembrane region" description="Helical" evidence="14">
    <location>
        <begin position="543"/>
        <end position="567"/>
    </location>
</feature>
<dbReference type="EMBL" id="JALLBG020000023">
    <property type="protein sequence ID" value="KAL3771587.1"/>
    <property type="molecule type" value="Genomic_DNA"/>
</dbReference>
<evidence type="ECO:0000313" key="16">
    <source>
        <dbReference type="EMBL" id="KAL3771587.1"/>
    </source>
</evidence>
<protein>
    <recommendedName>
        <fullName evidence="4">RING-type E3 ubiquitin transferase</fullName>
        <ecNumber evidence="4">2.3.2.27</ecNumber>
    </recommendedName>
</protein>
<evidence type="ECO:0000256" key="4">
    <source>
        <dbReference type="ARBA" id="ARBA00012483"/>
    </source>
</evidence>
<keyword evidence="7" id="KW-0479">Metal-binding</keyword>
<keyword evidence="12 14" id="KW-0472">Membrane</keyword>
<evidence type="ECO:0000256" key="8">
    <source>
        <dbReference type="ARBA" id="ARBA00022771"/>
    </source>
</evidence>
<keyword evidence="10" id="KW-0862">Zinc</keyword>
<dbReference type="SMART" id="SM00744">
    <property type="entry name" value="RINGv"/>
    <property type="match status" value="1"/>
</dbReference>
<keyword evidence="11 14" id="KW-1133">Transmembrane helix</keyword>
<feature type="transmembrane region" description="Helical" evidence="14">
    <location>
        <begin position="1011"/>
        <end position="1029"/>
    </location>
</feature>
<accession>A0ABD3N6V5</accession>
<dbReference type="InterPro" id="IPR011016">
    <property type="entry name" value="Znf_RING-CH"/>
</dbReference>
<comment type="pathway">
    <text evidence="3">Protein modification; protein ubiquitination.</text>
</comment>
<feature type="region of interest" description="Disordered" evidence="13">
    <location>
        <begin position="1"/>
        <end position="20"/>
    </location>
</feature>
<comment type="catalytic activity">
    <reaction evidence="1">
        <text>S-ubiquitinyl-[E2 ubiquitin-conjugating enzyme]-L-cysteine + [acceptor protein]-L-lysine = [E2 ubiquitin-conjugating enzyme]-L-cysteine + N(6)-ubiquitinyl-[acceptor protein]-L-lysine.</text>
        <dbReference type="EC" id="2.3.2.27"/>
    </reaction>
</comment>
<comment type="subcellular location">
    <subcellularLocation>
        <location evidence="2">Membrane</location>
        <topology evidence="2">Multi-pass membrane protein</topology>
    </subcellularLocation>
</comment>
<feature type="transmembrane region" description="Helical" evidence="14">
    <location>
        <begin position="966"/>
        <end position="990"/>
    </location>
</feature>
<evidence type="ECO:0000256" key="13">
    <source>
        <dbReference type="SAM" id="MobiDB-lite"/>
    </source>
</evidence>
<evidence type="ECO:0000256" key="2">
    <source>
        <dbReference type="ARBA" id="ARBA00004141"/>
    </source>
</evidence>
<dbReference type="PANTHER" id="PTHR13145">
    <property type="entry name" value="SSM4 PROTEIN"/>
    <property type="match status" value="1"/>
</dbReference>
<feature type="transmembrane region" description="Helical" evidence="14">
    <location>
        <begin position="227"/>
        <end position="244"/>
    </location>
</feature>
<evidence type="ECO:0000256" key="5">
    <source>
        <dbReference type="ARBA" id="ARBA00022679"/>
    </source>
</evidence>
<dbReference type="SUPFAM" id="SSF57850">
    <property type="entry name" value="RING/U-box"/>
    <property type="match status" value="1"/>
</dbReference>
<dbReference type="InterPro" id="IPR013083">
    <property type="entry name" value="Znf_RING/FYVE/PHD"/>
</dbReference>
<feature type="transmembrane region" description="Helical" evidence="14">
    <location>
        <begin position="924"/>
        <end position="946"/>
    </location>
</feature>
<dbReference type="Pfam" id="PF12906">
    <property type="entry name" value="RINGv"/>
    <property type="match status" value="1"/>
</dbReference>
<gene>
    <name evidence="16" type="ORF">ACHAWU_003762</name>
</gene>
<feature type="domain" description="RING-CH-type" evidence="15">
    <location>
        <begin position="13"/>
        <end position="75"/>
    </location>
</feature>
<keyword evidence="6 14" id="KW-0812">Transmembrane</keyword>
<evidence type="ECO:0000256" key="9">
    <source>
        <dbReference type="ARBA" id="ARBA00022786"/>
    </source>
</evidence>
<dbReference type="PROSITE" id="PS51292">
    <property type="entry name" value="ZF_RING_CH"/>
    <property type="match status" value="1"/>
</dbReference>
<dbReference type="GO" id="GO:0016020">
    <property type="term" value="C:membrane"/>
    <property type="evidence" value="ECO:0007669"/>
    <property type="project" value="UniProtKB-SubCell"/>
</dbReference>
<dbReference type="GO" id="GO:0008270">
    <property type="term" value="F:zinc ion binding"/>
    <property type="evidence" value="ECO:0007669"/>
    <property type="project" value="UniProtKB-KW"/>
</dbReference>
<feature type="transmembrane region" description="Helical" evidence="14">
    <location>
        <begin position="152"/>
        <end position="170"/>
    </location>
</feature>
<dbReference type="AlphaFoldDB" id="A0ABD3N6V5"/>
<reference evidence="16 17" key="1">
    <citation type="submission" date="2024-10" db="EMBL/GenBank/DDBJ databases">
        <title>Updated reference genomes for cyclostephanoid diatoms.</title>
        <authorList>
            <person name="Roberts W.R."/>
            <person name="Alverson A.J."/>
        </authorList>
    </citation>
    <scope>NUCLEOTIDE SEQUENCE [LARGE SCALE GENOMIC DNA]</scope>
    <source>
        <strain evidence="16 17">AJA232-27</strain>
    </source>
</reference>
<feature type="transmembrane region" description="Helical" evidence="14">
    <location>
        <begin position="832"/>
        <end position="856"/>
    </location>
</feature>
<evidence type="ECO:0000256" key="14">
    <source>
        <dbReference type="SAM" id="Phobius"/>
    </source>
</evidence>
<keyword evidence="17" id="KW-1185">Reference proteome</keyword>
<dbReference type="CDD" id="cd16702">
    <property type="entry name" value="RING_CH-C4HC3_MARCH6"/>
    <property type="match status" value="1"/>
</dbReference>
<evidence type="ECO:0000313" key="17">
    <source>
        <dbReference type="Proteomes" id="UP001530293"/>
    </source>
</evidence>
<comment type="caution">
    <text evidence="16">The sequence shown here is derived from an EMBL/GenBank/DDBJ whole genome shotgun (WGS) entry which is preliminary data.</text>
</comment>
<proteinExistence type="predicted"/>
<evidence type="ECO:0000256" key="3">
    <source>
        <dbReference type="ARBA" id="ARBA00004906"/>
    </source>
</evidence>
<dbReference type="GO" id="GO:0061630">
    <property type="term" value="F:ubiquitin protein ligase activity"/>
    <property type="evidence" value="ECO:0007669"/>
    <property type="project" value="UniProtKB-EC"/>
</dbReference>
<name>A0ABD3N6V5_9STRA</name>
<dbReference type="Proteomes" id="UP001530293">
    <property type="component" value="Unassembled WGS sequence"/>
</dbReference>
<dbReference type="PANTHER" id="PTHR13145:SF0">
    <property type="entry name" value="E3 UBIQUITIN-PROTEIN LIGASE MARCHF6"/>
    <property type="match status" value="1"/>
</dbReference>
<keyword evidence="5" id="KW-0808">Transferase</keyword>
<feature type="transmembrane region" description="Helical" evidence="14">
    <location>
        <begin position="107"/>
        <end position="132"/>
    </location>
</feature>
<sequence length="1100" mass="124491">MSADRDDDDDVRDSDEEEEECRVCRGPAEEGRPLFKPCRCSGSIGLTHQDCLTSWLDVSHGDGRCELCSTRFRFAPQYADGTPDRLSPSEVVYRILRRLGAKWLPRGLRALFAAFLWLVILPLSTSYIYHGWMIRPSAIASRWRWELVKLDIVGGAVIAVIIVVSFSGLIRVAEFLRFQWGGARQQQQQRQRAGDRRRNGGNGANNDRALDELLGFRGPLLALIRNLLLLLVFNTAYLGVFAFAPSKFGGSMCVILSKIIALIPIRVQFPQTIIDLRSRLWGGFIASMQELDTKSKETNMIYQPSQIARMGLGYLTLSVLIFLLKAIVTMIVRLRERRATTPGVAQANERNRGGHVHFMDDIQDGHELEREVNRNIRDQDVVGRRLLGVFEGAAAIAKVVILLLIKMLFLPLLLGIWLDLATLALFEKNWSDRVDYAGSDIFGAIFLHWVIGITFMRLVTVSVLQMREVAHPDLLARIIKPQEPQPDLLGNLLRESGSTHTKRVLLLLGIYAILLAIHIWLPARLLLANNLGKYLPLFQPKFWHIIMPQIQVPAELLIFHLCMLVVLEKYKNKIGEMQHHWLLLMGDYLGITDQLLPLEVDRFVLVGALPVYVRDALPSQLEMSFPDSLEEEPSVKHSRDDILPLWSKILSEPDPTKREELIRTNISMMISPEVPSVMQGIVQKNGKKYLSSHSYIRIPPAQTSNTLGEKTPKFPTSDLMPTCIGPYRLKQSVSHNVSWKDLVSFIDIGFHLNFSSYDVVQGAKAATIEVWREVFGKPIPRVGGAERLGRWAWGDEQTSEVENSVAVRTPFFNAESTKQTKMYTLAQLTAKSLFLVFVSWTAISVGVCAVLNTPLFVGRFSMHLLRIPEEYIHDPLAFAIGGIPLAKVFASSDRGFMGVMSFVRNWYRSFKPHHTSEKVTTLMLFFGLWLVICPVLLGFLFCRFVVGISGDSPHWYDYCQFALSDWGTGTLLLNLWAIMCYFEMFTKWFWTWDKVNKQTLLQDCALPVARHLVVACAVPIMGTAIIGSLVNTVGSRLRSTAIFRTFTIATILVDSVLSSQQYLRRYFQAAHTIARDDRYLVGETLLNYSSQQFDSIHMKS</sequence>